<dbReference type="EMBL" id="SETE01000006">
    <property type="protein sequence ID" value="RYM32419.1"/>
    <property type="molecule type" value="Genomic_DNA"/>
</dbReference>
<organism evidence="3 4">
    <name type="scientific">Brumimicrobium glaciale</name>
    <dbReference type="NCBI Taxonomy" id="200475"/>
    <lineage>
        <taxon>Bacteria</taxon>
        <taxon>Pseudomonadati</taxon>
        <taxon>Bacteroidota</taxon>
        <taxon>Flavobacteriia</taxon>
        <taxon>Flavobacteriales</taxon>
        <taxon>Crocinitomicaceae</taxon>
        <taxon>Brumimicrobium</taxon>
    </lineage>
</organism>
<keyword evidence="1" id="KW-0175">Coiled coil</keyword>
<proteinExistence type="predicted"/>
<gene>
    <name evidence="3" type="ORF">ERX46_14170</name>
</gene>
<dbReference type="Pfam" id="PF11751">
    <property type="entry name" value="PorP_SprF"/>
    <property type="match status" value="1"/>
</dbReference>
<dbReference type="RefSeq" id="WP_130094527.1">
    <property type="nucleotide sequence ID" value="NZ_SETE01000006.1"/>
</dbReference>
<evidence type="ECO:0000313" key="3">
    <source>
        <dbReference type="EMBL" id="RYM32419.1"/>
    </source>
</evidence>
<dbReference type="NCBIfam" id="TIGR03519">
    <property type="entry name" value="T9SS_PorP_fam"/>
    <property type="match status" value="1"/>
</dbReference>
<evidence type="ECO:0000256" key="2">
    <source>
        <dbReference type="SAM" id="SignalP"/>
    </source>
</evidence>
<comment type="caution">
    <text evidence="3">The sequence shown here is derived from an EMBL/GenBank/DDBJ whole genome shotgun (WGS) entry which is preliminary data.</text>
</comment>
<keyword evidence="4" id="KW-1185">Reference proteome</keyword>
<evidence type="ECO:0000313" key="4">
    <source>
        <dbReference type="Proteomes" id="UP000293952"/>
    </source>
</evidence>
<evidence type="ECO:0000256" key="1">
    <source>
        <dbReference type="SAM" id="Coils"/>
    </source>
</evidence>
<dbReference type="AlphaFoldDB" id="A0A4Q4KKS7"/>
<protein>
    <submittedName>
        <fullName evidence="3">Type IX secretion system membrane protein PorP/SprF</fullName>
    </submittedName>
</protein>
<feature type="coiled-coil region" evidence="1">
    <location>
        <begin position="307"/>
        <end position="352"/>
    </location>
</feature>
<feature type="signal peptide" evidence="2">
    <location>
        <begin position="1"/>
        <end position="21"/>
    </location>
</feature>
<name>A0A4Q4KKS7_9FLAO</name>
<accession>A0A4Q4KKS7</accession>
<keyword evidence="2" id="KW-0732">Signal</keyword>
<feature type="chain" id="PRO_5020218502" evidence="2">
    <location>
        <begin position="22"/>
        <end position="469"/>
    </location>
</feature>
<dbReference type="InterPro" id="IPR019861">
    <property type="entry name" value="PorP/SprF_Bacteroidetes"/>
</dbReference>
<dbReference type="OrthoDB" id="1393025at2"/>
<sequence>MTKLSTLFLMLSLVSTIIVDAQQLPFYNHSIINPVVYNPAYAGESGDVNAYLTRGQRYMGHGSGAVNNALSLEGMSFIPNSGFGLFIGQQSIGVYDQLSAQLSYSYHLKLNENQKLSFGLAGGVLDNKINLGELNIMHEDDPFLVGMKRFKPTYDFNFGIAYAFDKLKLGLSIPQLIGQKVRFNRQNTRGYYSLSRQLMVTASYDVILKNIPKVKLVPYLKMQYTNGAPIQYDITAQFEYENVGWFSTTYKSDYAVQFNLGIHVKKNFHVGYSYELVVGSLRNNYAGTNHEFLLGYTFKSGVSNEKMIRAEKANIDLQKENEKLKHKIDLQEEELKSNEENYKKRLRALLSNRKDAKFEDSMAIEQEMLTSDDFKGTEDRFFIEMDGSESPAGYYVVVGVFAIQDNVEKKIKKVKPLFPDAYQVNNEKNAYSYAIIKYSTNKQEAYLNLKKYRSQTQDEVWLFSYKIEK</sequence>
<dbReference type="Proteomes" id="UP000293952">
    <property type="component" value="Unassembled WGS sequence"/>
</dbReference>
<reference evidence="3 4" key="1">
    <citation type="submission" date="2019-02" db="EMBL/GenBank/DDBJ databases">
        <title>Genome sequence of the sea-ice species Brumimicrobium glaciale.</title>
        <authorList>
            <person name="Bowman J.P."/>
        </authorList>
    </citation>
    <scope>NUCLEOTIDE SEQUENCE [LARGE SCALE GENOMIC DNA]</scope>
    <source>
        <strain evidence="3 4">IC156</strain>
    </source>
</reference>